<dbReference type="Proteomes" id="UP001152797">
    <property type="component" value="Unassembled WGS sequence"/>
</dbReference>
<feature type="chain" id="PRO_5043271566" evidence="1">
    <location>
        <begin position="28"/>
        <end position="208"/>
    </location>
</feature>
<keyword evidence="4" id="KW-1185">Reference proteome</keyword>
<protein>
    <submittedName>
        <fullName evidence="2">Uncharacterized protein</fullName>
    </submittedName>
</protein>
<sequence length="208" mass="23594">MRIESVEAMLCLRAALVLLTLVEGVYASVSTSEVEMQEETEMMSMKQELLQYGVRHVKAGEEYHAANLSAVEEELEEEALARQLQGEADSVSMQQILQHRFQLLSNPTWEGEGSQVDCHKYPMFCDKKLNCAEDPWTPAEKSAMDSQIALRGKANIRSWCRAYPMYSTSVQRCIVEENPRGYAQELLSTPSNDYLSSRFSDVFSSDWS</sequence>
<name>A0A9P1DNH6_9DINO</name>
<organism evidence="2">
    <name type="scientific">Cladocopium goreaui</name>
    <dbReference type="NCBI Taxonomy" id="2562237"/>
    <lineage>
        <taxon>Eukaryota</taxon>
        <taxon>Sar</taxon>
        <taxon>Alveolata</taxon>
        <taxon>Dinophyceae</taxon>
        <taxon>Suessiales</taxon>
        <taxon>Symbiodiniaceae</taxon>
        <taxon>Cladocopium</taxon>
    </lineage>
</organism>
<evidence type="ECO:0000256" key="1">
    <source>
        <dbReference type="SAM" id="SignalP"/>
    </source>
</evidence>
<reference evidence="3 4" key="2">
    <citation type="submission" date="2024-05" db="EMBL/GenBank/DDBJ databases">
        <authorList>
            <person name="Chen Y."/>
            <person name="Shah S."/>
            <person name="Dougan E. K."/>
            <person name="Thang M."/>
            <person name="Chan C."/>
        </authorList>
    </citation>
    <scope>NUCLEOTIDE SEQUENCE [LARGE SCALE GENOMIC DNA]</scope>
</reference>
<dbReference type="EMBL" id="CAMXCT010005979">
    <property type="protein sequence ID" value="CAI4013657.1"/>
    <property type="molecule type" value="Genomic_DNA"/>
</dbReference>
<reference evidence="2" key="1">
    <citation type="submission" date="2022-10" db="EMBL/GenBank/DDBJ databases">
        <authorList>
            <person name="Chen Y."/>
            <person name="Dougan E. K."/>
            <person name="Chan C."/>
            <person name="Rhodes N."/>
            <person name="Thang M."/>
        </authorList>
    </citation>
    <scope>NUCLEOTIDE SEQUENCE</scope>
</reference>
<gene>
    <name evidence="2" type="ORF">C1SCF055_LOCUS38614</name>
</gene>
<evidence type="ECO:0000313" key="2">
    <source>
        <dbReference type="EMBL" id="CAI4013657.1"/>
    </source>
</evidence>
<accession>A0A9P1DNH6</accession>
<keyword evidence="1" id="KW-0732">Signal</keyword>
<dbReference type="EMBL" id="CAMXCT020005979">
    <property type="protein sequence ID" value="CAL1167032.1"/>
    <property type="molecule type" value="Genomic_DNA"/>
</dbReference>
<evidence type="ECO:0000313" key="3">
    <source>
        <dbReference type="EMBL" id="CAL4800969.1"/>
    </source>
</evidence>
<dbReference type="AlphaFoldDB" id="A0A9P1DNH6"/>
<evidence type="ECO:0000313" key="4">
    <source>
        <dbReference type="Proteomes" id="UP001152797"/>
    </source>
</evidence>
<dbReference type="EMBL" id="CAMXCT030005979">
    <property type="protein sequence ID" value="CAL4800969.1"/>
    <property type="molecule type" value="Genomic_DNA"/>
</dbReference>
<feature type="signal peptide" evidence="1">
    <location>
        <begin position="1"/>
        <end position="27"/>
    </location>
</feature>
<proteinExistence type="predicted"/>
<comment type="caution">
    <text evidence="2">The sequence shown here is derived from an EMBL/GenBank/DDBJ whole genome shotgun (WGS) entry which is preliminary data.</text>
</comment>